<proteinExistence type="predicted"/>
<accession>A0A494XLZ9</accession>
<dbReference type="RefSeq" id="WP_121277474.1">
    <property type="nucleotide sequence ID" value="NZ_RBZV01000003.1"/>
</dbReference>
<evidence type="ECO:0000313" key="3">
    <source>
        <dbReference type="Proteomes" id="UP000280434"/>
    </source>
</evidence>
<dbReference type="Proteomes" id="UP000280434">
    <property type="component" value="Unassembled WGS sequence"/>
</dbReference>
<protein>
    <submittedName>
        <fullName evidence="2">Uncharacterized protein</fullName>
    </submittedName>
</protein>
<keyword evidence="3" id="KW-1185">Reference proteome</keyword>
<evidence type="ECO:0000313" key="2">
    <source>
        <dbReference type="EMBL" id="RKP49084.1"/>
    </source>
</evidence>
<comment type="caution">
    <text evidence="2">The sequence shown here is derived from an EMBL/GenBank/DDBJ whole genome shotgun (WGS) entry which is preliminary data.</text>
</comment>
<dbReference type="AlphaFoldDB" id="A0A494XLZ9"/>
<dbReference type="EMBL" id="RBZV01000003">
    <property type="protein sequence ID" value="RKP49084.1"/>
    <property type="molecule type" value="Genomic_DNA"/>
</dbReference>
<name>A0A494XLZ9_9BURK</name>
<organism evidence="2 3">
    <name type="scientific">Trinickia fusca</name>
    <dbReference type="NCBI Taxonomy" id="2419777"/>
    <lineage>
        <taxon>Bacteria</taxon>
        <taxon>Pseudomonadati</taxon>
        <taxon>Pseudomonadota</taxon>
        <taxon>Betaproteobacteria</taxon>
        <taxon>Burkholderiales</taxon>
        <taxon>Burkholderiaceae</taxon>
        <taxon>Trinickia</taxon>
    </lineage>
</organism>
<sequence>MSQPASRQRVPPQAKPPHPPDFPDDLFEDGDLLAPRHTECLAWFGQRPQIAKRLAVHRVRGRTAKTTAVQGIATTPPEFFGIYVSDEDGNEHPLLDFVSAPSAVYAAMRIAQVYRLGLEFGNFALPKTRIVRPSAETEAPCLATAER</sequence>
<dbReference type="OrthoDB" id="9119769at2"/>
<gene>
    <name evidence="2" type="ORF">D7S89_09765</name>
</gene>
<evidence type="ECO:0000256" key="1">
    <source>
        <dbReference type="SAM" id="MobiDB-lite"/>
    </source>
</evidence>
<feature type="region of interest" description="Disordered" evidence="1">
    <location>
        <begin position="1"/>
        <end position="25"/>
    </location>
</feature>
<reference evidence="2 3" key="1">
    <citation type="submission" date="2018-10" db="EMBL/GenBank/DDBJ databases">
        <title>Paraburkholderia sp. 7MK8-2, isolated from soil.</title>
        <authorList>
            <person name="Gao Z.-H."/>
            <person name="Qiu L.-H."/>
        </authorList>
    </citation>
    <scope>NUCLEOTIDE SEQUENCE [LARGE SCALE GENOMIC DNA]</scope>
    <source>
        <strain evidence="2 3">7MK8-2</strain>
    </source>
</reference>